<dbReference type="EMBL" id="QQXK01000019">
    <property type="protein sequence ID" value="RII41894.1"/>
    <property type="molecule type" value="Genomic_DNA"/>
</dbReference>
<evidence type="ECO:0000313" key="2">
    <source>
        <dbReference type="Proteomes" id="UP000265419"/>
    </source>
</evidence>
<evidence type="ECO:0000313" key="1">
    <source>
        <dbReference type="EMBL" id="RII41894.1"/>
    </source>
</evidence>
<comment type="caution">
    <text evidence="1">The sequence shown here is derived from an EMBL/GenBank/DDBJ whole genome shotgun (WGS) entry which is preliminary data.</text>
</comment>
<organism evidence="1 2">
    <name type="scientific">Galactobacter valiniphilus</name>
    <dbReference type="NCBI Taxonomy" id="2676122"/>
    <lineage>
        <taxon>Bacteria</taxon>
        <taxon>Bacillati</taxon>
        <taxon>Actinomycetota</taxon>
        <taxon>Actinomycetes</taxon>
        <taxon>Micrococcales</taxon>
        <taxon>Micrococcaceae</taxon>
        <taxon>Galactobacter</taxon>
    </lineage>
</organism>
<gene>
    <name evidence="1" type="ORF">DWB68_10230</name>
</gene>
<dbReference type="AlphaFoldDB" id="A0A399J9I4"/>
<dbReference type="Proteomes" id="UP000265419">
    <property type="component" value="Unassembled WGS sequence"/>
</dbReference>
<sequence>MTKSAGSPEPQEGRCGAKLRGQDAYCQTRLADGAKRCRRHGGAAPQAKAKEIERVETRKNEEIMRRALPFGTPKDVDPLEALLGLISDKAQEVEWLRFKVEELGDEAKVWGPVEHQEGVGPMGAVDMSTVKAAPNTWWVMLRSAEDQLAKYVTAALKAGVAERQVRIAEGQAAKMVGAVQRVIEALELTPEQRDRAHGLLSVEFRALEGGAA</sequence>
<protein>
    <submittedName>
        <fullName evidence="1">Uncharacterized protein</fullName>
    </submittedName>
</protein>
<dbReference type="RefSeq" id="WP_119425044.1">
    <property type="nucleotide sequence ID" value="NZ_QQXK01000019.1"/>
</dbReference>
<keyword evidence="2" id="KW-1185">Reference proteome</keyword>
<proteinExistence type="predicted"/>
<accession>A0A399J9I4</accession>
<name>A0A399J9I4_9MICC</name>
<reference evidence="1 2" key="1">
    <citation type="submission" date="2018-07" db="EMBL/GenBank/DDBJ databases">
        <title>Arthrobacter sp. nov., isolated from raw cow's milk with high bacterial count.</title>
        <authorList>
            <person name="Hahne J."/>
            <person name="Isele D."/>
            <person name="Lipski A."/>
        </authorList>
    </citation>
    <scope>NUCLEOTIDE SEQUENCE [LARGE SCALE GENOMIC DNA]</scope>
    <source>
        <strain evidence="1 2">JZ R-35</strain>
    </source>
</reference>